<feature type="chain" id="PRO_5023097304" evidence="1">
    <location>
        <begin position="25"/>
        <end position="273"/>
    </location>
</feature>
<dbReference type="OrthoDB" id="210719at2"/>
<dbReference type="RefSeq" id="WP_146502531.1">
    <property type="nucleotide sequence ID" value="NZ_SJPG01000001.1"/>
</dbReference>
<protein>
    <submittedName>
        <fullName evidence="2">Uncharacterized protein</fullName>
    </submittedName>
</protein>
<sequence length="273" mass="31908" precursor="true">MHKNNFCCLLMLLAICSWSHPLFAQDYRIYTRIFHQSEATPETKPEVIARSLTIWHAGKAYDWIDQVGELVIYDPTERRYTIISDPHKLGCTVDFSELRNFQKVARAKAQEYLEDLSKSQSTQADREIAKIQFQLDPDFMVVPELEGSKIRFESPVMAYRIETVVAPNVDTAEAFRQYADWAAQLNYVLHGQSLIPGPRLVVNEELRQRNLIPVRVQLSLNDEVGTKLTAEHNIQWDLSQTDRERIRDWQAVLQDPQYEYVDFQKYQRTVLQD</sequence>
<keyword evidence="1" id="KW-0732">Signal</keyword>
<dbReference type="Proteomes" id="UP000316095">
    <property type="component" value="Unassembled WGS sequence"/>
</dbReference>
<gene>
    <name evidence="2" type="ORF">Pan54_11150</name>
</gene>
<proteinExistence type="predicted"/>
<name>A0A5C5XDD8_9PLAN</name>
<organism evidence="2 3">
    <name type="scientific">Rubinisphaera italica</name>
    <dbReference type="NCBI Taxonomy" id="2527969"/>
    <lineage>
        <taxon>Bacteria</taxon>
        <taxon>Pseudomonadati</taxon>
        <taxon>Planctomycetota</taxon>
        <taxon>Planctomycetia</taxon>
        <taxon>Planctomycetales</taxon>
        <taxon>Planctomycetaceae</taxon>
        <taxon>Rubinisphaera</taxon>
    </lineage>
</organism>
<dbReference type="AlphaFoldDB" id="A0A5C5XDD8"/>
<dbReference type="EMBL" id="SJPG01000001">
    <property type="protein sequence ID" value="TWT60401.1"/>
    <property type="molecule type" value="Genomic_DNA"/>
</dbReference>
<evidence type="ECO:0000313" key="2">
    <source>
        <dbReference type="EMBL" id="TWT60401.1"/>
    </source>
</evidence>
<accession>A0A5C5XDD8</accession>
<reference evidence="2 3" key="1">
    <citation type="submission" date="2019-02" db="EMBL/GenBank/DDBJ databases">
        <title>Deep-cultivation of Planctomycetes and their phenomic and genomic characterization uncovers novel biology.</title>
        <authorList>
            <person name="Wiegand S."/>
            <person name="Jogler M."/>
            <person name="Boedeker C."/>
            <person name="Pinto D."/>
            <person name="Vollmers J."/>
            <person name="Rivas-Marin E."/>
            <person name="Kohn T."/>
            <person name="Peeters S.H."/>
            <person name="Heuer A."/>
            <person name="Rast P."/>
            <person name="Oberbeckmann S."/>
            <person name="Bunk B."/>
            <person name="Jeske O."/>
            <person name="Meyerdierks A."/>
            <person name="Storesund J.E."/>
            <person name="Kallscheuer N."/>
            <person name="Luecker S."/>
            <person name="Lage O.M."/>
            <person name="Pohl T."/>
            <person name="Merkel B.J."/>
            <person name="Hornburger P."/>
            <person name="Mueller R.-W."/>
            <person name="Bruemmer F."/>
            <person name="Labrenz M."/>
            <person name="Spormann A.M."/>
            <person name="Op Den Camp H."/>
            <person name="Overmann J."/>
            <person name="Amann R."/>
            <person name="Jetten M.S.M."/>
            <person name="Mascher T."/>
            <person name="Medema M.H."/>
            <person name="Devos D.P."/>
            <person name="Kaster A.-K."/>
            <person name="Ovreas L."/>
            <person name="Rohde M."/>
            <person name="Galperin M.Y."/>
            <person name="Jogler C."/>
        </authorList>
    </citation>
    <scope>NUCLEOTIDE SEQUENCE [LARGE SCALE GENOMIC DNA]</scope>
    <source>
        <strain evidence="2 3">Pan54</strain>
    </source>
</reference>
<comment type="caution">
    <text evidence="2">The sequence shown here is derived from an EMBL/GenBank/DDBJ whole genome shotgun (WGS) entry which is preliminary data.</text>
</comment>
<keyword evidence="3" id="KW-1185">Reference proteome</keyword>
<evidence type="ECO:0000313" key="3">
    <source>
        <dbReference type="Proteomes" id="UP000316095"/>
    </source>
</evidence>
<evidence type="ECO:0000256" key="1">
    <source>
        <dbReference type="SAM" id="SignalP"/>
    </source>
</evidence>
<feature type="signal peptide" evidence="1">
    <location>
        <begin position="1"/>
        <end position="24"/>
    </location>
</feature>